<dbReference type="InterPro" id="IPR012310">
    <property type="entry name" value="DNA_ligase_ATP-dep_cent"/>
</dbReference>
<evidence type="ECO:0000313" key="3">
    <source>
        <dbReference type="Proteomes" id="UP000255082"/>
    </source>
</evidence>
<gene>
    <name evidence="2" type="ORF">NCTC13184_03014</name>
</gene>
<dbReference type="Pfam" id="PF01068">
    <property type="entry name" value="DNA_ligase_A_M"/>
    <property type="match status" value="1"/>
</dbReference>
<evidence type="ECO:0000313" key="2">
    <source>
        <dbReference type="EMBL" id="SUA43645.1"/>
    </source>
</evidence>
<dbReference type="Proteomes" id="UP000255082">
    <property type="component" value="Unassembled WGS sequence"/>
</dbReference>
<accession>A0A378WSR3</accession>
<keyword evidence="2" id="KW-0436">Ligase</keyword>
<evidence type="ECO:0000259" key="1">
    <source>
        <dbReference type="Pfam" id="PF01068"/>
    </source>
</evidence>
<protein>
    <submittedName>
        <fullName evidence="2">DNA ligase-like protein Rv0938/MT0965</fullName>
    </submittedName>
</protein>
<name>A0A378WSR3_9NOCA</name>
<proteinExistence type="predicted"/>
<sequence>MGRHARHHVIGDGEARLYSRNGREASASFPELTAALADIAAGRWFVIDGEVVAPELPAGIPSFGRLQHRMNIARPPAGLIASIPVQLFVI</sequence>
<dbReference type="Gene3D" id="3.30.470.30">
    <property type="entry name" value="DNA ligase/mRNA capping enzyme"/>
    <property type="match status" value="1"/>
</dbReference>
<feature type="domain" description="ATP-dependent DNA ligase family profile" evidence="1">
    <location>
        <begin position="5"/>
        <end position="89"/>
    </location>
</feature>
<dbReference type="GO" id="GO:0005524">
    <property type="term" value="F:ATP binding"/>
    <property type="evidence" value="ECO:0007669"/>
    <property type="project" value="InterPro"/>
</dbReference>
<reference evidence="2 3" key="1">
    <citation type="submission" date="2018-06" db="EMBL/GenBank/DDBJ databases">
        <authorList>
            <consortium name="Pathogen Informatics"/>
            <person name="Doyle S."/>
        </authorList>
    </citation>
    <scope>NUCLEOTIDE SEQUENCE [LARGE SCALE GENOMIC DNA]</scope>
    <source>
        <strain evidence="2 3">NCTC13184</strain>
    </source>
</reference>
<dbReference type="EMBL" id="UGRU01000001">
    <property type="protein sequence ID" value="SUA43645.1"/>
    <property type="molecule type" value="Genomic_DNA"/>
</dbReference>
<dbReference type="SUPFAM" id="SSF56091">
    <property type="entry name" value="DNA ligase/mRNA capping enzyme, catalytic domain"/>
    <property type="match status" value="1"/>
</dbReference>
<dbReference type="GO" id="GO:0003910">
    <property type="term" value="F:DNA ligase (ATP) activity"/>
    <property type="evidence" value="ECO:0007669"/>
    <property type="project" value="InterPro"/>
</dbReference>
<organism evidence="2 3">
    <name type="scientific">Nocardia africana</name>
    <dbReference type="NCBI Taxonomy" id="134964"/>
    <lineage>
        <taxon>Bacteria</taxon>
        <taxon>Bacillati</taxon>
        <taxon>Actinomycetota</taxon>
        <taxon>Actinomycetes</taxon>
        <taxon>Mycobacteriales</taxon>
        <taxon>Nocardiaceae</taxon>
        <taxon>Nocardia</taxon>
    </lineage>
</organism>
<dbReference type="GO" id="GO:0006310">
    <property type="term" value="P:DNA recombination"/>
    <property type="evidence" value="ECO:0007669"/>
    <property type="project" value="InterPro"/>
</dbReference>
<dbReference type="AlphaFoldDB" id="A0A378WSR3"/>
<dbReference type="GO" id="GO:0006281">
    <property type="term" value="P:DNA repair"/>
    <property type="evidence" value="ECO:0007669"/>
    <property type="project" value="InterPro"/>
</dbReference>
<dbReference type="RefSeq" id="WP_062965019.1">
    <property type="nucleotide sequence ID" value="NZ_JAJFOE010000001.1"/>
</dbReference>